<reference evidence="5" key="1">
    <citation type="submission" date="2021-12" db="EMBL/GenBank/DDBJ databases">
        <authorList>
            <person name="Martin H S."/>
        </authorList>
    </citation>
    <scope>NUCLEOTIDE SEQUENCE</scope>
</reference>
<dbReference type="Proteomes" id="UP000838878">
    <property type="component" value="Chromosome 3"/>
</dbReference>
<feature type="domain" description="Tyr recombinase" evidence="4">
    <location>
        <begin position="6"/>
        <end position="139"/>
    </location>
</feature>
<dbReference type="GO" id="GO:0006310">
    <property type="term" value="P:DNA recombination"/>
    <property type="evidence" value="ECO:0007669"/>
    <property type="project" value="UniProtKB-KW"/>
</dbReference>
<keyword evidence="3" id="KW-0732">Signal</keyword>
<accession>A0A8J9VNF7</accession>
<evidence type="ECO:0000256" key="3">
    <source>
        <dbReference type="SAM" id="SignalP"/>
    </source>
</evidence>
<dbReference type="EMBL" id="OV170223">
    <property type="protein sequence ID" value="CAH0723415.1"/>
    <property type="molecule type" value="Genomic_DNA"/>
</dbReference>
<feature type="chain" id="PRO_5035420775" description="Tyr recombinase domain-containing protein" evidence="3">
    <location>
        <begin position="23"/>
        <end position="249"/>
    </location>
</feature>
<dbReference type="InterPro" id="IPR011010">
    <property type="entry name" value="DNA_brk_join_enz"/>
</dbReference>
<dbReference type="Gene3D" id="1.10.443.10">
    <property type="entry name" value="Intergrase catalytic core"/>
    <property type="match status" value="1"/>
</dbReference>
<feature type="transmembrane region" description="Helical" evidence="2">
    <location>
        <begin position="166"/>
        <end position="190"/>
    </location>
</feature>
<protein>
    <recommendedName>
        <fullName evidence="4">Tyr recombinase domain-containing protein</fullName>
    </recommendedName>
</protein>
<keyword evidence="6" id="KW-1185">Reference proteome</keyword>
<dbReference type="GO" id="GO:0003677">
    <property type="term" value="F:DNA binding"/>
    <property type="evidence" value="ECO:0007669"/>
    <property type="project" value="InterPro"/>
</dbReference>
<evidence type="ECO:0000256" key="2">
    <source>
        <dbReference type="SAM" id="Phobius"/>
    </source>
</evidence>
<gene>
    <name evidence="5" type="ORF">BINO364_LOCUS9246</name>
</gene>
<keyword evidence="2" id="KW-1133">Transmembrane helix</keyword>
<feature type="signal peptide" evidence="3">
    <location>
        <begin position="1"/>
        <end position="22"/>
    </location>
</feature>
<name>A0A8J9VNF7_9NEOP</name>
<keyword evidence="2" id="KW-0812">Transmembrane</keyword>
<evidence type="ECO:0000259" key="4">
    <source>
        <dbReference type="Pfam" id="PF00589"/>
    </source>
</evidence>
<organism evidence="5 6">
    <name type="scientific">Brenthis ino</name>
    <name type="common">lesser marbled fritillary</name>
    <dbReference type="NCBI Taxonomy" id="405034"/>
    <lineage>
        <taxon>Eukaryota</taxon>
        <taxon>Metazoa</taxon>
        <taxon>Ecdysozoa</taxon>
        <taxon>Arthropoda</taxon>
        <taxon>Hexapoda</taxon>
        <taxon>Insecta</taxon>
        <taxon>Pterygota</taxon>
        <taxon>Neoptera</taxon>
        <taxon>Endopterygota</taxon>
        <taxon>Lepidoptera</taxon>
        <taxon>Glossata</taxon>
        <taxon>Ditrysia</taxon>
        <taxon>Papilionoidea</taxon>
        <taxon>Nymphalidae</taxon>
        <taxon>Heliconiinae</taxon>
        <taxon>Argynnini</taxon>
        <taxon>Brenthis</taxon>
    </lineage>
</organism>
<evidence type="ECO:0000313" key="5">
    <source>
        <dbReference type="EMBL" id="CAH0723415.1"/>
    </source>
</evidence>
<evidence type="ECO:0000313" key="6">
    <source>
        <dbReference type="Proteomes" id="UP000838878"/>
    </source>
</evidence>
<evidence type="ECO:0000256" key="1">
    <source>
        <dbReference type="ARBA" id="ARBA00023172"/>
    </source>
</evidence>
<dbReference type="PANTHER" id="PTHR35617">
    <property type="entry name" value="PHAGE_INTEGRASE DOMAIN-CONTAINING PROTEIN"/>
    <property type="match status" value="1"/>
</dbReference>
<feature type="transmembrane region" description="Helical" evidence="2">
    <location>
        <begin position="202"/>
        <end position="218"/>
    </location>
</feature>
<dbReference type="GO" id="GO:0015074">
    <property type="term" value="P:DNA integration"/>
    <property type="evidence" value="ECO:0007669"/>
    <property type="project" value="InterPro"/>
</dbReference>
<feature type="non-terminal residue" evidence="5">
    <location>
        <position position="249"/>
    </location>
</feature>
<keyword evidence="2" id="KW-0472">Membrane</keyword>
<keyword evidence="1" id="KW-0233">DNA recombination</keyword>
<dbReference type="SUPFAM" id="SSF56349">
    <property type="entry name" value="DNA breaking-rejoining enzymes"/>
    <property type="match status" value="1"/>
</dbReference>
<dbReference type="InterPro" id="IPR013762">
    <property type="entry name" value="Integrase-like_cat_sf"/>
</dbReference>
<proteinExistence type="predicted"/>
<dbReference type="InterPro" id="IPR002104">
    <property type="entry name" value="Integrase_catalytic"/>
</dbReference>
<dbReference type="AlphaFoldDB" id="A0A8J9VNF7"/>
<sequence>MELLNKKLVTLLALCTAQRVQTLSLIKLNNINFYADGIKIIITDHIKTSAINRQQPLLWLPYFKSNLSICPASAIKDYISRTKSLRKTINADNLILTSKKPYKPASSQSISRWIKQALSESGIDISVFGAHSTRHASTSSAKAAGVGIEIRAFARPMFLDSRPKKILYDALTFITTRVAMTYATVPFVLLHLSPSLVFYGKLYYSFHFIALGALFLPAKSKSHVCLQNSTKEVSKPKCNGDVNGKLKTT</sequence>
<dbReference type="PANTHER" id="PTHR35617:SF3">
    <property type="entry name" value="CORE-BINDING (CB) DOMAIN-CONTAINING PROTEIN"/>
    <property type="match status" value="1"/>
</dbReference>
<dbReference type="Pfam" id="PF00589">
    <property type="entry name" value="Phage_integrase"/>
    <property type="match status" value="1"/>
</dbReference>
<dbReference type="OrthoDB" id="6769862at2759"/>